<evidence type="ECO:0000313" key="2">
    <source>
        <dbReference type="Proteomes" id="UP000178485"/>
    </source>
</evidence>
<organism evidence="1 2">
    <name type="scientific">Petrimonas mucosa</name>
    <dbReference type="NCBI Taxonomy" id="1642646"/>
    <lineage>
        <taxon>Bacteria</taxon>
        <taxon>Pseudomonadati</taxon>
        <taxon>Bacteroidota</taxon>
        <taxon>Bacteroidia</taxon>
        <taxon>Bacteroidales</taxon>
        <taxon>Dysgonomonadaceae</taxon>
        <taxon>Petrimonas</taxon>
    </lineage>
</organism>
<proteinExistence type="predicted"/>
<gene>
    <name evidence="1" type="ORF">ING2E5A_1842</name>
</gene>
<protein>
    <submittedName>
        <fullName evidence="1">Uncharacterized protein</fullName>
    </submittedName>
</protein>
<evidence type="ECO:0000313" key="1">
    <source>
        <dbReference type="EMBL" id="SCM58511.1"/>
    </source>
</evidence>
<sequence>MFFMVTYSFLPNYDRTGRKSPEYRFSQSRKVVIYYGFGVFANNLNDTKHHTGTNLAIYKKVSVKNRKNHPILDKNP</sequence>
<dbReference type="Proteomes" id="UP000178485">
    <property type="component" value="Chromosome i"/>
</dbReference>
<name>A0A1G4G813_9BACT</name>
<dbReference type="EMBL" id="LT608328">
    <property type="protein sequence ID" value="SCM58511.1"/>
    <property type="molecule type" value="Genomic_DNA"/>
</dbReference>
<dbReference type="KEGG" id="pmuc:ING2E5A_1842"/>
<keyword evidence="2" id="KW-1185">Reference proteome</keyword>
<accession>A0A1G4G813</accession>
<reference evidence="1 2" key="1">
    <citation type="submission" date="2016-08" db="EMBL/GenBank/DDBJ databases">
        <authorList>
            <person name="Seilhamer J.J."/>
        </authorList>
    </citation>
    <scope>NUCLEOTIDE SEQUENCE [LARGE SCALE GENOMIC DNA]</scope>
    <source>
        <strain evidence="1">ING2-E5A</strain>
    </source>
</reference>
<dbReference type="AlphaFoldDB" id="A0A1G4G813"/>